<gene>
    <name evidence="2" type="ORF">EHF33_16395</name>
</gene>
<keyword evidence="3" id="KW-1185">Reference proteome</keyword>
<name>A0A3G8YHP7_9DEIO</name>
<dbReference type="Gene3D" id="3.50.50.60">
    <property type="entry name" value="FAD/NAD(P)-binding domain"/>
    <property type="match status" value="1"/>
</dbReference>
<dbReference type="AlphaFoldDB" id="A0A3G8YHP7"/>
<keyword evidence="1" id="KW-0560">Oxidoreductase</keyword>
<dbReference type="OrthoDB" id="9778740at2"/>
<dbReference type="KEGG" id="dph:EHF33_16395"/>
<dbReference type="GO" id="GO:0050660">
    <property type="term" value="F:flavin adenine dinucleotide binding"/>
    <property type="evidence" value="ECO:0007669"/>
    <property type="project" value="TreeGrafter"/>
</dbReference>
<dbReference type="EMBL" id="CP034185">
    <property type="protein sequence ID" value="AZI44495.1"/>
    <property type="molecule type" value="Genomic_DNA"/>
</dbReference>
<dbReference type="SUPFAM" id="SSF51905">
    <property type="entry name" value="FAD/NAD(P)-binding domain"/>
    <property type="match status" value="2"/>
</dbReference>
<dbReference type="PRINTS" id="PR00469">
    <property type="entry name" value="PNDRDTASEII"/>
</dbReference>
<geneLocation type="plasmid" evidence="2 3">
    <name>unnamed1</name>
</geneLocation>
<keyword evidence="2" id="KW-0614">Plasmid</keyword>
<evidence type="ECO:0000313" key="3">
    <source>
        <dbReference type="Proteomes" id="UP000276417"/>
    </source>
</evidence>
<organism evidence="2 3">
    <name type="scientific">Deinococcus psychrotolerans</name>
    <dbReference type="NCBI Taxonomy" id="2489213"/>
    <lineage>
        <taxon>Bacteria</taxon>
        <taxon>Thermotogati</taxon>
        <taxon>Deinococcota</taxon>
        <taxon>Deinococci</taxon>
        <taxon>Deinococcales</taxon>
        <taxon>Deinococcaceae</taxon>
        <taxon>Deinococcus</taxon>
    </lineage>
</organism>
<dbReference type="PANTHER" id="PTHR43539:SF78">
    <property type="entry name" value="FLAVIN-CONTAINING MONOOXYGENASE"/>
    <property type="match status" value="1"/>
</dbReference>
<protein>
    <submittedName>
        <fullName evidence="2">NAD(P)/FAD-dependent oxidoreductase</fullName>
    </submittedName>
</protein>
<accession>A0A3G8YHP7</accession>
<sequence length="358" mass="38580">MTALDAVVIGAGAAGLAAAYGVQRRGLRFVLLEAGQAATGAWPAYYDSLKLFTPARHSALPGLPFPGSPQRYPGRDEMSAYLKAYAAYFAFPVELGADVAKVQKRGRLFNVMARDGQEWTARAVICASGTFRRPYQLGLPNMQQYRGRLLHSAKYTAPQPFAGQRVIVVGAGNSAAQIAAELGQVARVTLAVRRPPRLFPQRPFGVDLIDWLALSGIERLPLGAFGRVPDAQPVIAVPHLRSALQRGNPDLQPMFKEFTSDGVRWKNGEVEPVDTVIFATGYAWNGAYLPPEAVDPHGEPRQRLGVSTILAGLYFAGLPGQRSIASGTIRAAGPDAEYVAAHLSRYLEEDCATYSATT</sequence>
<dbReference type="GO" id="GO:0004497">
    <property type="term" value="F:monooxygenase activity"/>
    <property type="evidence" value="ECO:0007669"/>
    <property type="project" value="TreeGrafter"/>
</dbReference>
<dbReference type="Proteomes" id="UP000276417">
    <property type="component" value="Plasmid unnamed1"/>
</dbReference>
<dbReference type="Pfam" id="PF13738">
    <property type="entry name" value="Pyr_redox_3"/>
    <property type="match status" value="1"/>
</dbReference>
<dbReference type="InterPro" id="IPR050982">
    <property type="entry name" value="Auxin_biosynth/cation_transpt"/>
</dbReference>
<reference evidence="2 3" key="1">
    <citation type="submission" date="2018-11" db="EMBL/GenBank/DDBJ databases">
        <title>Deinococcus shelandsis sp. nov., isolated from South Shetland Islands soil of Antarctica.</title>
        <authorList>
            <person name="Tian J."/>
        </authorList>
    </citation>
    <scope>NUCLEOTIDE SEQUENCE [LARGE SCALE GENOMIC DNA]</scope>
    <source>
        <strain evidence="2 3">S14-83T</strain>
        <plasmid evidence="2 3">unnamed1</plasmid>
    </source>
</reference>
<evidence type="ECO:0000313" key="2">
    <source>
        <dbReference type="EMBL" id="AZI44495.1"/>
    </source>
</evidence>
<dbReference type="RefSeq" id="WP_124874184.1">
    <property type="nucleotide sequence ID" value="NZ_CP034185.1"/>
</dbReference>
<proteinExistence type="predicted"/>
<dbReference type="InterPro" id="IPR036188">
    <property type="entry name" value="FAD/NAD-bd_sf"/>
</dbReference>
<evidence type="ECO:0000256" key="1">
    <source>
        <dbReference type="ARBA" id="ARBA00023002"/>
    </source>
</evidence>
<dbReference type="PRINTS" id="PR00368">
    <property type="entry name" value="FADPNR"/>
</dbReference>
<dbReference type="PANTHER" id="PTHR43539">
    <property type="entry name" value="FLAVIN-BINDING MONOOXYGENASE-LIKE PROTEIN (AFU_ORTHOLOGUE AFUA_4G09220)"/>
    <property type="match status" value="1"/>
</dbReference>